<gene>
    <name evidence="2" type="ORF">WUBG_17646</name>
</gene>
<dbReference type="Gene3D" id="1.20.5.320">
    <property type="entry name" value="6-Phosphogluconate Dehydrogenase, domain 3"/>
    <property type="match status" value="1"/>
</dbReference>
<accession>J9DP88</accession>
<comment type="caution">
    <text evidence="2">The sequence shown here is derived from an EMBL/GenBank/DDBJ whole genome shotgun (WGS) entry which is preliminary data.</text>
</comment>
<protein>
    <submittedName>
        <fullName evidence="2">Uncharacterized protein</fullName>
    </submittedName>
</protein>
<evidence type="ECO:0000313" key="2">
    <source>
        <dbReference type="EMBL" id="EJW71448.1"/>
    </source>
</evidence>
<evidence type="ECO:0000313" key="3">
    <source>
        <dbReference type="Proteomes" id="UP000004810"/>
    </source>
</evidence>
<feature type="region of interest" description="Disordered" evidence="1">
    <location>
        <begin position="14"/>
        <end position="43"/>
    </location>
</feature>
<name>J9DP88_WUCBA</name>
<dbReference type="EMBL" id="ADBV01018576">
    <property type="protein sequence ID" value="EJW71448.1"/>
    <property type="molecule type" value="Genomic_DNA"/>
</dbReference>
<dbReference type="Proteomes" id="UP000004810">
    <property type="component" value="Unassembled WGS sequence"/>
</dbReference>
<reference evidence="3" key="1">
    <citation type="submission" date="2012-08" db="EMBL/GenBank/DDBJ databases">
        <title>The Genome Sequence of Wuchereria bancrofti.</title>
        <authorList>
            <person name="Nutman T.B."/>
            <person name="Fink D.L."/>
            <person name="Russ C."/>
            <person name="Young S."/>
            <person name="Zeng Q."/>
            <person name="Koehrsen M."/>
            <person name="Alvarado L."/>
            <person name="Berlin A."/>
            <person name="Chapman S.B."/>
            <person name="Chen Z."/>
            <person name="Freedman E."/>
            <person name="Gellesch M."/>
            <person name="Goldberg J."/>
            <person name="Griggs A."/>
            <person name="Gujja S."/>
            <person name="Heilman E.R."/>
            <person name="Heiman D."/>
            <person name="Hepburn T."/>
            <person name="Howarth C."/>
            <person name="Jen D."/>
            <person name="Larson L."/>
            <person name="Lewis B."/>
            <person name="Mehta T."/>
            <person name="Park D."/>
            <person name="Pearson M."/>
            <person name="Roberts A."/>
            <person name="Saif S."/>
            <person name="Shea T."/>
            <person name="Shenoy N."/>
            <person name="Sisk P."/>
            <person name="Stolte C."/>
            <person name="Sykes S."/>
            <person name="Walk T."/>
            <person name="White J."/>
            <person name="Yandava C."/>
            <person name="Haas B."/>
            <person name="Henn M.R."/>
            <person name="Nusbaum C."/>
            <person name="Birren B."/>
        </authorList>
    </citation>
    <scope>NUCLEOTIDE SEQUENCE [LARGE SCALE GENOMIC DNA]</scope>
    <source>
        <strain evidence="3">NA</strain>
    </source>
</reference>
<proteinExistence type="predicted"/>
<evidence type="ECO:0000256" key="1">
    <source>
        <dbReference type="SAM" id="MobiDB-lite"/>
    </source>
</evidence>
<dbReference type="AlphaFoldDB" id="J9DP88"/>
<organism evidence="2 3">
    <name type="scientific">Wuchereria bancrofti</name>
    <dbReference type="NCBI Taxonomy" id="6293"/>
    <lineage>
        <taxon>Eukaryota</taxon>
        <taxon>Metazoa</taxon>
        <taxon>Ecdysozoa</taxon>
        <taxon>Nematoda</taxon>
        <taxon>Chromadorea</taxon>
        <taxon>Rhabditida</taxon>
        <taxon>Spirurina</taxon>
        <taxon>Spiruromorpha</taxon>
        <taxon>Filarioidea</taxon>
        <taxon>Onchocercidae</taxon>
        <taxon>Wuchereria</taxon>
    </lineage>
</organism>
<sequence>MGNTLNAYMVRQVWHPTGAPGPPGDPRMQGPMGPPGERGEDGLPREQAILGRPVLFFFYLEDLDQLVHRD</sequence>